<dbReference type="Proteomes" id="UP000028980">
    <property type="component" value="Unassembled WGS sequence"/>
</dbReference>
<dbReference type="PANTHER" id="PTHR47245:SF2">
    <property type="entry name" value="PEPTIDYL-PROLYL CIS-TRANS ISOMERASE HP_0175-RELATED"/>
    <property type="match status" value="1"/>
</dbReference>
<dbReference type="PANTHER" id="PTHR47245">
    <property type="entry name" value="PEPTIDYLPROLYL ISOMERASE"/>
    <property type="match status" value="1"/>
</dbReference>
<dbReference type="EMBL" id="BBLG01000002">
    <property type="protein sequence ID" value="GAK75461.1"/>
    <property type="molecule type" value="Genomic_DNA"/>
</dbReference>
<evidence type="ECO:0000259" key="3">
    <source>
        <dbReference type="PROSITE" id="PS50198"/>
    </source>
</evidence>
<accession>A0A081D965</accession>
<dbReference type="Pfam" id="PF13616">
    <property type="entry name" value="Rotamase_3"/>
    <property type="match status" value="1"/>
</dbReference>
<dbReference type="PROSITE" id="PS50198">
    <property type="entry name" value="PPIC_PPIASE_2"/>
    <property type="match status" value="2"/>
</dbReference>
<evidence type="ECO:0000256" key="2">
    <source>
        <dbReference type="SAM" id="SignalP"/>
    </source>
</evidence>
<keyword evidence="1" id="KW-0697">Rotamase</keyword>
<dbReference type="InterPro" id="IPR000297">
    <property type="entry name" value="PPIase_PpiC"/>
</dbReference>
<protein>
    <submittedName>
        <fullName evidence="4">Survival protein surA</fullName>
        <ecNumber evidence="4">5.2.1.8</ecNumber>
    </submittedName>
</protein>
<dbReference type="SUPFAM" id="SSF54534">
    <property type="entry name" value="FKBP-like"/>
    <property type="match status" value="2"/>
</dbReference>
<evidence type="ECO:0000313" key="5">
    <source>
        <dbReference type="Proteomes" id="UP000028980"/>
    </source>
</evidence>
<organism evidence="4 5">
    <name type="scientific">Nonlabens ulvanivorans</name>
    <name type="common">Persicivirga ulvanivorans</name>
    <dbReference type="NCBI Taxonomy" id="906888"/>
    <lineage>
        <taxon>Bacteria</taxon>
        <taxon>Pseudomonadati</taxon>
        <taxon>Bacteroidota</taxon>
        <taxon>Flavobacteriia</taxon>
        <taxon>Flavobacteriales</taxon>
        <taxon>Flavobacteriaceae</taxon>
        <taxon>Nonlabens</taxon>
    </lineage>
</organism>
<evidence type="ECO:0000256" key="1">
    <source>
        <dbReference type="PROSITE-ProRule" id="PRU00278"/>
    </source>
</evidence>
<keyword evidence="1 4" id="KW-0413">Isomerase</keyword>
<dbReference type="RefSeq" id="WP_042269800.1">
    <property type="nucleotide sequence ID" value="NZ_JBDUVS010000004.1"/>
</dbReference>
<dbReference type="InterPro" id="IPR046357">
    <property type="entry name" value="PPIase_dom_sf"/>
</dbReference>
<gene>
    <name evidence="4" type="ORF">JCM19296_1053</name>
</gene>
<dbReference type="EC" id="5.2.1.8" evidence="4"/>
<evidence type="ECO:0000313" key="4">
    <source>
        <dbReference type="EMBL" id="GAK75461.1"/>
    </source>
</evidence>
<name>A0A081D965_NONUL</name>
<keyword evidence="2" id="KW-0732">Signal</keyword>
<feature type="chain" id="PRO_5007754896" evidence="2">
    <location>
        <begin position="22"/>
        <end position="658"/>
    </location>
</feature>
<dbReference type="InterPro" id="IPR050245">
    <property type="entry name" value="PrsA_foldase"/>
</dbReference>
<dbReference type="GO" id="GO:0003755">
    <property type="term" value="F:peptidyl-prolyl cis-trans isomerase activity"/>
    <property type="evidence" value="ECO:0007669"/>
    <property type="project" value="UniProtKB-KW"/>
</dbReference>
<dbReference type="InterPro" id="IPR023058">
    <property type="entry name" value="PPIase_PpiC_CS"/>
</dbReference>
<comment type="caution">
    <text evidence="4">The sequence shown here is derived from an EMBL/GenBank/DDBJ whole genome shotgun (WGS) entry which is preliminary data.</text>
</comment>
<proteinExistence type="predicted"/>
<dbReference type="AlphaFoldDB" id="A0A081D965"/>
<feature type="domain" description="PpiC" evidence="3">
    <location>
        <begin position="229"/>
        <end position="330"/>
    </location>
</feature>
<feature type="domain" description="PpiC" evidence="3">
    <location>
        <begin position="123"/>
        <end position="224"/>
    </location>
</feature>
<dbReference type="Gene3D" id="3.10.50.40">
    <property type="match status" value="2"/>
</dbReference>
<dbReference type="Pfam" id="PF00639">
    <property type="entry name" value="Rotamase"/>
    <property type="match status" value="1"/>
</dbReference>
<feature type="signal peptide" evidence="2">
    <location>
        <begin position="1"/>
        <end position="21"/>
    </location>
</feature>
<reference evidence="4 5" key="1">
    <citation type="journal article" date="2014" name="Genome Announc.">
        <title>Draft Genome Sequences of Marine Flavobacterium Nonlabens Strains NR17, NR24, NR27, NR32, NR33, and Ara13.</title>
        <authorList>
            <person name="Nakanishi M."/>
            <person name="Meirelles P."/>
            <person name="Suzuki R."/>
            <person name="Takatani N."/>
            <person name="Mino S."/>
            <person name="Suda W."/>
            <person name="Oshima K."/>
            <person name="Hattori M."/>
            <person name="Ohkuma M."/>
            <person name="Hosokawa M."/>
            <person name="Miyashita K."/>
            <person name="Thompson F.L."/>
            <person name="Niwa A."/>
            <person name="Sawabe T."/>
            <person name="Sawabe T."/>
        </authorList>
    </citation>
    <scope>NUCLEOTIDE SEQUENCE [LARGE SCALE GENOMIC DNA]</scope>
    <source>
        <strain evidence="5">JCM19296</strain>
    </source>
</reference>
<dbReference type="PROSITE" id="PS01096">
    <property type="entry name" value="PPIC_PPIASE_1"/>
    <property type="match status" value="1"/>
</dbReference>
<sequence>MISTKRFFTILLLFISSIAVAQELEDKTLLTIDGNSYDAGTFMRVYLKNLDIVQDDSQKDIDNYLDLYIDYRLKLLQAYEMNLDLKESYKKELNNYRQSLAQAYLTDTDVTESLIREAYDRKKREVKASHILVKVGPGDAPQDTLKAWNKINAIKNELDNGADFSKLARTKSEGPSAGNEGKLGWFSVFRMVYPFENAAFDTEVGKHSEVFRTDFGYHIVKVFEDRPARGEVTVAHIMTFDARDAEEKTAEKRINDVYKQLQETGRFEELAREFSDDMNSASRGGKLDRFGTGGLNATTFEDIAFGLKEKGEYSAPFKSKFGWHIVKLIEKHPVGSYEDLAPSLREKIRKSPRARKITDSFNKSLREKYQVERSEKVLEKLNEVISDSILSNSWQYDPALKMADLKMFTIKDEEITYADFYKDVMSRQKKDFTNYSSKEEKVQKFYYDFIDKSIAAYYDKNLENENKDFAFIYDEYKEGLLLFDLLETKIWNKAKEDSTGQQAYYDLHKSKYQWKRRLDIVLTQNTTEEVAQEVQRLLKNGTSREEIKKQFNIDGRTKVMMSNGIVEENYNRIPDNFEVKEGVSSIYYDEKTGFYKVILVKEILEPSQKTLDEARGAVINDYQQQLEKDWMSSLRNGRTIKVNKKTFKKVKKAIAKDA</sequence>